<evidence type="ECO:0000256" key="1">
    <source>
        <dbReference type="SAM" id="Phobius"/>
    </source>
</evidence>
<gene>
    <name evidence="2" type="ORF">QRT05_05945</name>
</gene>
<organism evidence="2 3">
    <name type="scientific">Cellulomonas edaphi</name>
    <dbReference type="NCBI Taxonomy" id="3053468"/>
    <lineage>
        <taxon>Bacteria</taxon>
        <taxon>Bacillati</taxon>
        <taxon>Actinomycetota</taxon>
        <taxon>Actinomycetes</taxon>
        <taxon>Micrococcales</taxon>
        <taxon>Cellulomonadaceae</taxon>
        <taxon>Cellulomonas</taxon>
    </lineage>
</organism>
<feature type="transmembrane region" description="Helical" evidence="1">
    <location>
        <begin position="12"/>
        <end position="34"/>
    </location>
</feature>
<dbReference type="EMBL" id="JAUCGR010000001">
    <property type="protein sequence ID" value="MDM7830868.1"/>
    <property type="molecule type" value="Genomic_DNA"/>
</dbReference>
<evidence type="ECO:0000313" key="3">
    <source>
        <dbReference type="Proteomes" id="UP001321453"/>
    </source>
</evidence>
<keyword evidence="1" id="KW-0812">Transmembrane</keyword>
<protein>
    <submittedName>
        <fullName evidence="2">Molybdopterin oxidoreductase</fullName>
    </submittedName>
</protein>
<evidence type="ECO:0000313" key="2">
    <source>
        <dbReference type="EMBL" id="MDM7830868.1"/>
    </source>
</evidence>
<reference evidence="2 3" key="1">
    <citation type="submission" date="2023-06" db="EMBL/GenBank/DDBJ databases">
        <title>Cellulomonas sp. MW9 Whole genome sequence.</title>
        <authorList>
            <person name="Park S."/>
        </authorList>
    </citation>
    <scope>NUCLEOTIDE SEQUENCE [LARGE SCALE GENOMIC DNA]</scope>
    <source>
        <strain evidence="2 3">MW9</strain>
    </source>
</reference>
<keyword evidence="3" id="KW-1185">Reference proteome</keyword>
<accession>A0ABT7S5H8</accession>
<sequence>MASRRETRHHHPEWWVVSAFLSVGLIVVAGLAAATGMY</sequence>
<dbReference type="Proteomes" id="UP001321453">
    <property type="component" value="Unassembled WGS sequence"/>
</dbReference>
<name>A0ABT7S5H8_9CELL</name>
<comment type="caution">
    <text evidence="2">The sequence shown here is derived from an EMBL/GenBank/DDBJ whole genome shotgun (WGS) entry which is preliminary data.</text>
</comment>
<keyword evidence="1" id="KW-1133">Transmembrane helix</keyword>
<dbReference type="RefSeq" id="WP_289446022.1">
    <property type="nucleotide sequence ID" value="NZ_JAUCGR010000001.1"/>
</dbReference>
<keyword evidence="1" id="KW-0472">Membrane</keyword>
<proteinExistence type="predicted"/>